<accession>A0A4U0NMW4</accession>
<evidence type="ECO:0000313" key="2">
    <source>
        <dbReference type="EMBL" id="TJZ55821.1"/>
    </source>
</evidence>
<dbReference type="OrthoDB" id="6198786at2"/>
<organism evidence="2 3">
    <name type="scientific">Streptomyces piniterrae</name>
    <dbReference type="NCBI Taxonomy" id="2571125"/>
    <lineage>
        <taxon>Bacteria</taxon>
        <taxon>Bacillati</taxon>
        <taxon>Actinomycetota</taxon>
        <taxon>Actinomycetes</taxon>
        <taxon>Kitasatosporales</taxon>
        <taxon>Streptomycetaceae</taxon>
        <taxon>Streptomyces</taxon>
    </lineage>
</organism>
<dbReference type="Proteomes" id="UP000308697">
    <property type="component" value="Unassembled WGS sequence"/>
</dbReference>
<keyword evidence="2" id="KW-0547">Nucleotide-binding</keyword>
<keyword evidence="3" id="KW-1185">Reference proteome</keyword>
<comment type="caution">
    <text evidence="2">The sequence shown here is derived from an EMBL/GenBank/DDBJ whole genome shotgun (WGS) entry which is preliminary data.</text>
</comment>
<name>A0A4U0NMW4_9ACTN</name>
<feature type="region of interest" description="Disordered" evidence="1">
    <location>
        <begin position="16"/>
        <end position="37"/>
    </location>
</feature>
<evidence type="ECO:0000313" key="3">
    <source>
        <dbReference type="Proteomes" id="UP000308697"/>
    </source>
</evidence>
<dbReference type="SUPFAM" id="SSF52540">
    <property type="entry name" value="P-loop containing nucleoside triphosphate hydrolases"/>
    <property type="match status" value="1"/>
</dbReference>
<dbReference type="EMBL" id="SUMB01000003">
    <property type="protein sequence ID" value="TJZ55821.1"/>
    <property type="molecule type" value="Genomic_DNA"/>
</dbReference>
<evidence type="ECO:0000256" key="1">
    <source>
        <dbReference type="SAM" id="MobiDB-lite"/>
    </source>
</evidence>
<gene>
    <name evidence="2" type="ORF">FCH28_11050</name>
</gene>
<reference evidence="2 3" key="1">
    <citation type="submission" date="2019-04" db="EMBL/GenBank/DDBJ databases">
        <title>Streptomyces piniterrae sp. nov., a heliquinomycin-producing actinomycete isolated from rhizosphere soil of Pinus yunnanensis.</title>
        <authorList>
            <person name="Zhuang X."/>
            <person name="Zhao J."/>
        </authorList>
    </citation>
    <scope>NUCLEOTIDE SEQUENCE [LARGE SCALE GENOMIC DNA]</scope>
    <source>
        <strain evidence="3">jys28</strain>
    </source>
</reference>
<proteinExistence type="predicted"/>
<dbReference type="Gene3D" id="3.40.50.300">
    <property type="entry name" value="P-loop containing nucleotide triphosphate hydrolases"/>
    <property type="match status" value="1"/>
</dbReference>
<dbReference type="InterPro" id="IPR027417">
    <property type="entry name" value="P-loop_NTPase"/>
</dbReference>
<dbReference type="AlphaFoldDB" id="A0A4U0NMW4"/>
<protein>
    <submittedName>
        <fullName evidence="2">ATP-binding cassette domain-containing protein</fullName>
    </submittedName>
</protein>
<keyword evidence="2" id="KW-0067">ATP-binding</keyword>
<sequence>MGRSGSGKSTFLRCAAGLDRPTAAPVRLADTENHPHE</sequence>
<dbReference type="GO" id="GO:0005524">
    <property type="term" value="F:ATP binding"/>
    <property type="evidence" value="ECO:0007669"/>
    <property type="project" value="UniProtKB-KW"/>
</dbReference>